<dbReference type="NCBIfam" id="TIGR01352">
    <property type="entry name" value="tonB_Cterm"/>
    <property type="match status" value="1"/>
</dbReference>
<keyword evidence="3" id="KW-0813">Transport</keyword>
<protein>
    <submittedName>
        <fullName evidence="13">Outer membrane transport energization protein TonB</fullName>
    </submittedName>
</protein>
<evidence type="ECO:0000256" key="11">
    <source>
        <dbReference type="SAM" id="Phobius"/>
    </source>
</evidence>
<dbReference type="PROSITE" id="PS52015">
    <property type="entry name" value="TONB_CTD"/>
    <property type="match status" value="1"/>
</dbReference>
<reference evidence="14" key="1">
    <citation type="submission" date="2016-10" db="EMBL/GenBank/DDBJ databases">
        <authorList>
            <person name="Varghese N."/>
            <person name="Submissions S."/>
        </authorList>
    </citation>
    <scope>NUCLEOTIDE SEQUENCE [LARGE SCALE GENOMIC DNA]</scope>
    <source>
        <strain evidence="14">DSM 123</strain>
    </source>
</reference>
<evidence type="ECO:0000256" key="8">
    <source>
        <dbReference type="ARBA" id="ARBA00022989"/>
    </source>
</evidence>
<dbReference type="OrthoDB" id="7433592at2"/>
<dbReference type="Pfam" id="PF03544">
    <property type="entry name" value="TonB_C"/>
    <property type="match status" value="1"/>
</dbReference>
<evidence type="ECO:0000256" key="10">
    <source>
        <dbReference type="SAM" id="MobiDB-lite"/>
    </source>
</evidence>
<organism evidence="13 14">
    <name type="scientific">Rhodopseudomonas pseudopalustris</name>
    <dbReference type="NCBI Taxonomy" id="1513892"/>
    <lineage>
        <taxon>Bacteria</taxon>
        <taxon>Pseudomonadati</taxon>
        <taxon>Pseudomonadota</taxon>
        <taxon>Alphaproteobacteria</taxon>
        <taxon>Hyphomicrobiales</taxon>
        <taxon>Nitrobacteraceae</taxon>
        <taxon>Rhodopseudomonas</taxon>
    </lineage>
</organism>
<sequence>MNAWSLHGRSERGAASRWLLSAAVIVGVHAAAIAAALAYYAQTPPPGETMPTIMIDMAPATAAPQPSRFDLPSGPEMQEAETPDAEPEPRESAAAPPEIAATPLQPAPQAPIPPESKSSSDADKAEPTQAKAEPVRAKPVKRQVAKLHPSDTPPAPRSSAPQRAERRAMTETAALAGADAAAALPTYRQRVAAHLQRFKRYPANARAAGEQGTATLAFTVGRSGQLLGARLVRSSGDAGLDAETLSMVRRSEPLPPFPPELPQATLSFSVPVNYFVRQ</sequence>
<keyword evidence="9 11" id="KW-0472">Membrane</keyword>
<name>A0A1H8VK34_9BRAD</name>
<dbReference type="Gene3D" id="3.30.1150.10">
    <property type="match status" value="1"/>
</dbReference>
<dbReference type="EMBL" id="FODT01000009">
    <property type="protein sequence ID" value="SEP15802.1"/>
    <property type="molecule type" value="Genomic_DNA"/>
</dbReference>
<proteinExistence type="inferred from homology"/>
<dbReference type="AlphaFoldDB" id="A0A1H8VK34"/>
<feature type="compositionally biased region" description="Pro residues" evidence="10">
    <location>
        <begin position="105"/>
        <end position="114"/>
    </location>
</feature>
<keyword evidence="4" id="KW-1003">Cell membrane</keyword>
<dbReference type="PANTHER" id="PTHR33446:SF13">
    <property type="entry name" value="TONB PROTEIN"/>
    <property type="match status" value="1"/>
</dbReference>
<evidence type="ECO:0000256" key="7">
    <source>
        <dbReference type="ARBA" id="ARBA00022927"/>
    </source>
</evidence>
<evidence type="ECO:0000256" key="5">
    <source>
        <dbReference type="ARBA" id="ARBA00022519"/>
    </source>
</evidence>
<evidence type="ECO:0000256" key="3">
    <source>
        <dbReference type="ARBA" id="ARBA00022448"/>
    </source>
</evidence>
<dbReference type="InterPro" id="IPR006260">
    <property type="entry name" value="TonB/TolA_C"/>
</dbReference>
<comment type="similarity">
    <text evidence="2">Belongs to the TonB family.</text>
</comment>
<dbReference type="InterPro" id="IPR051045">
    <property type="entry name" value="TonB-dependent_transducer"/>
</dbReference>
<dbReference type="SUPFAM" id="SSF74653">
    <property type="entry name" value="TolA/TonB C-terminal domain"/>
    <property type="match status" value="1"/>
</dbReference>
<dbReference type="InterPro" id="IPR037682">
    <property type="entry name" value="TonB_C"/>
</dbReference>
<dbReference type="GO" id="GO:0015031">
    <property type="term" value="P:protein transport"/>
    <property type="evidence" value="ECO:0007669"/>
    <property type="project" value="UniProtKB-KW"/>
</dbReference>
<gene>
    <name evidence="13" type="ORF">SAMN05444123_10936</name>
</gene>
<keyword evidence="6 11" id="KW-0812">Transmembrane</keyword>
<keyword evidence="7" id="KW-0653">Protein transport</keyword>
<feature type="compositionally biased region" description="Low complexity" evidence="10">
    <location>
        <begin position="92"/>
        <end position="104"/>
    </location>
</feature>
<feature type="domain" description="TonB C-terminal" evidence="12">
    <location>
        <begin position="186"/>
        <end position="278"/>
    </location>
</feature>
<feature type="transmembrane region" description="Helical" evidence="11">
    <location>
        <begin position="18"/>
        <end position="41"/>
    </location>
</feature>
<dbReference type="GO" id="GO:0005886">
    <property type="term" value="C:plasma membrane"/>
    <property type="evidence" value="ECO:0007669"/>
    <property type="project" value="UniProtKB-SubCell"/>
</dbReference>
<keyword evidence="14" id="KW-1185">Reference proteome</keyword>
<evidence type="ECO:0000313" key="14">
    <source>
        <dbReference type="Proteomes" id="UP000199615"/>
    </source>
</evidence>
<keyword evidence="5" id="KW-0997">Cell inner membrane</keyword>
<evidence type="ECO:0000313" key="13">
    <source>
        <dbReference type="EMBL" id="SEP15802.1"/>
    </source>
</evidence>
<dbReference type="GO" id="GO:0055085">
    <property type="term" value="P:transmembrane transport"/>
    <property type="evidence" value="ECO:0007669"/>
    <property type="project" value="InterPro"/>
</dbReference>
<evidence type="ECO:0000256" key="9">
    <source>
        <dbReference type="ARBA" id="ARBA00023136"/>
    </source>
</evidence>
<evidence type="ECO:0000256" key="4">
    <source>
        <dbReference type="ARBA" id="ARBA00022475"/>
    </source>
</evidence>
<dbReference type="RefSeq" id="WP_092685396.1">
    <property type="nucleotide sequence ID" value="NZ_FODT01000009.1"/>
</dbReference>
<feature type="region of interest" description="Disordered" evidence="10">
    <location>
        <begin position="63"/>
        <end position="168"/>
    </location>
</feature>
<evidence type="ECO:0000259" key="12">
    <source>
        <dbReference type="PROSITE" id="PS52015"/>
    </source>
</evidence>
<evidence type="ECO:0000256" key="1">
    <source>
        <dbReference type="ARBA" id="ARBA00004383"/>
    </source>
</evidence>
<keyword evidence="8 11" id="KW-1133">Transmembrane helix</keyword>
<accession>A0A1H8VK34</accession>
<evidence type="ECO:0000256" key="2">
    <source>
        <dbReference type="ARBA" id="ARBA00006555"/>
    </source>
</evidence>
<comment type="subcellular location">
    <subcellularLocation>
        <location evidence="1">Cell inner membrane</location>
        <topology evidence="1">Single-pass membrane protein</topology>
        <orientation evidence="1">Periplasmic side</orientation>
    </subcellularLocation>
</comment>
<dbReference type="Proteomes" id="UP000199615">
    <property type="component" value="Unassembled WGS sequence"/>
</dbReference>
<dbReference type="PANTHER" id="PTHR33446">
    <property type="entry name" value="PROTEIN TONB-RELATED"/>
    <property type="match status" value="1"/>
</dbReference>
<evidence type="ECO:0000256" key="6">
    <source>
        <dbReference type="ARBA" id="ARBA00022692"/>
    </source>
</evidence>